<feature type="region of interest" description="Disordered" evidence="1">
    <location>
        <begin position="174"/>
        <end position="196"/>
    </location>
</feature>
<name>A0A0D2DNX2_9EURO</name>
<keyword evidence="2" id="KW-0472">Membrane</keyword>
<evidence type="ECO:0000256" key="2">
    <source>
        <dbReference type="SAM" id="Phobius"/>
    </source>
</evidence>
<organism evidence="3 4">
    <name type="scientific">Exophiala oligosperma</name>
    <dbReference type="NCBI Taxonomy" id="215243"/>
    <lineage>
        <taxon>Eukaryota</taxon>
        <taxon>Fungi</taxon>
        <taxon>Dikarya</taxon>
        <taxon>Ascomycota</taxon>
        <taxon>Pezizomycotina</taxon>
        <taxon>Eurotiomycetes</taxon>
        <taxon>Chaetothyriomycetidae</taxon>
        <taxon>Chaetothyriales</taxon>
        <taxon>Herpotrichiellaceae</taxon>
        <taxon>Exophiala</taxon>
    </lineage>
</organism>
<keyword evidence="2" id="KW-1133">Transmembrane helix</keyword>
<sequence length="245" mass="28020">MAFFDHKFKLKVHILQIILIHIVMGVSTPQLFLKGQPRTRANTIALGMGCKSMVIITYHILTEHRERFSRWRSYKAYAILNGLEIVFWAAVVFLIVQANIKSCVGISCTLRWVAMGVSIVINVIAVYMFIISYIDFRVHRIQKEFKGSRRILNDNNIEHGHAMDQLHLKPFSASGTQAPRPHQREYHGGEHGARRHTPVPTLDLLNDISHQRPANFPYHSIWHAVVRDEGGGNTFRLFRATVGCT</sequence>
<dbReference type="STRING" id="215243.A0A0D2DNX2"/>
<dbReference type="Proteomes" id="UP000053342">
    <property type="component" value="Unassembled WGS sequence"/>
</dbReference>
<evidence type="ECO:0000313" key="3">
    <source>
        <dbReference type="EMBL" id="KIW37489.1"/>
    </source>
</evidence>
<feature type="transmembrane region" description="Helical" evidence="2">
    <location>
        <begin position="44"/>
        <end position="62"/>
    </location>
</feature>
<feature type="transmembrane region" description="Helical" evidence="2">
    <location>
        <begin position="112"/>
        <end position="136"/>
    </location>
</feature>
<keyword evidence="4" id="KW-1185">Reference proteome</keyword>
<dbReference type="AlphaFoldDB" id="A0A0D2DNX2"/>
<evidence type="ECO:0000256" key="1">
    <source>
        <dbReference type="SAM" id="MobiDB-lite"/>
    </source>
</evidence>
<dbReference type="HOGENOM" id="CLU_1180508_0_0_1"/>
<dbReference type="VEuPathDB" id="FungiDB:PV06_10528"/>
<feature type="transmembrane region" description="Helical" evidence="2">
    <location>
        <begin position="12"/>
        <end position="32"/>
    </location>
</feature>
<feature type="compositionally biased region" description="Basic and acidic residues" evidence="1">
    <location>
        <begin position="182"/>
        <end position="192"/>
    </location>
</feature>
<dbReference type="GeneID" id="27362602"/>
<dbReference type="OrthoDB" id="3436860at2759"/>
<feature type="transmembrane region" description="Helical" evidence="2">
    <location>
        <begin position="74"/>
        <end position="100"/>
    </location>
</feature>
<dbReference type="EMBL" id="KN847344">
    <property type="protein sequence ID" value="KIW37489.1"/>
    <property type="molecule type" value="Genomic_DNA"/>
</dbReference>
<reference evidence="3 4" key="1">
    <citation type="submission" date="2015-01" db="EMBL/GenBank/DDBJ databases">
        <title>The Genome Sequence of Exophiala oligosperma CBS72588.</title>
        <authorList>
            <consortium name="The Broad Institute Genomics Platform"/>
            <person name="Cuomo C."/>
            <person name="de Hoog S."/>
            <person name="Gorbushina A."/>
            <person name="Stielow B."/>
            <person name="Teixiera M."/>
            <person name="Abouelleil A."/>
            <person name="Chapman S.B."/>
            <person name="Priest M."/>
            <person name="Young S.K."/>
            <person name="Wortman J."/>
            <person name="Nusbaum C."/>
            <person name="Birren B."/>
        </authorList>
    </citation>
    <scope>NUCLEOTIDE SEQUENCE [LARGE SCALE GENOMIC DNA]</scope>
    <source>
        <strain evidence="3 4">CBS 72588</strain>
    </source>
</reference>
<protein>
    <recommendedName>
        <fullName evidence="5">MARVEL domain-containing protein</fullName>
    </recommendedName>
</protein>
<evidence type="ECO:0008006" key="5">
    <source>
        <dbReference type="Google" id="ProtNLM"/>
    </source>
</evidence>
<gene>
    <name evidence="3" type="ORF">PV06_10528</name>
</gene>
<accession>A0A0D2DNX2</accession>
<evidence type="ECO:0000313" key="4">
    <source>
        <dbReference type="Proteomes" id="UP000053342"/>
    </source>
</evidence>
<dbReference type="RefSeq" id="XP_016257705.1">
    <property type="nucleotide sequence ID" value="XM_016412085.1"/>
</dbReference>
<proteinExistence type="predicted"/>
<keyword evidence="2" id="KW-0812">Transmembrane</keyword>